<dbReference type="Pfam" id="PF00072">
    <property type="entry name" value="Response_reg"/>
    <property type="match status" value="1"/>
</dbReference>
<dbReference type="PROSITE" id="PS50110">
    <property type="entry name" value="RESPONSE_REGULATORY"/>
    <property type="match status" value="1"/>
</dbReference>
<dbReference type="SMART" id="SM00448">
    <property type="entry name" value="REC"/>
    <property type="match status" value="1"/>
</dbReference>
<dbReference type="Gene3D" id="3.40.50.2300">
    <property type="match status" value="1"/>
</dbReference>
<dbReference type="Proteomes" id="UP000179344">
    <property type="component" value="Unassembled WGS sequence"/>
</dbReference>
<dbReference type="InterPro" id="IPR011006">
    <property type="entry name" value="CheY-like_superfamily"/>
</dbReference>
<protein>
    <recommendedName>
        <fullName evidence="6">Two-component system response regulator</fullName>
    </recommendedName>
</protein>
<reference evidence="4 5" key="1">
    <citation type="journal article" date="2016" name="Nat. Commun.">
        <title>Thousands of microbial genomes shed light on interconnected biogeochemical processes in an aquifer system.</title>
        <authorList>
            <person name="Anantharaman K."/>
            <person name="Brown C.T."/>
            <person name="Hug L.A."/>
            <person name="Sharon I."/>
            <person name="Castelle C.J."/>
            <person name="Probst A.J."/>
            <person name="Thomas B.C."/>
            <person name="Singh A."/>
            <person name="Wilkins M.J."/>
            <person name="Karaoz U."/>
            <person name="Brodie E.L."/>
            <person name="Williams K.H."/>
            <person name="Hubbard S.S."/>
            <person name="Banfield J.F."/>
        </authorList>
    </citation>
    <scope>NUCLEOTIDE SEQUENCE [LARGE SCALE GENOMIC DNA]</scope>
</reference>
<dbReference type="Gene3D" id="1.10.3210.10">
    <property type="entry name" value="Hypothetical protein af1432"/>
    <property type="match status" value="1"/>
</dbReference>
<dbReference type="PANTHER" id="PTHR45228">
    <property type="entry name" value="CYCLIC DI-GMP PHOSPHODIESTERASE TM_0186-RELATED"/>
    <property type="match status" value="1"/>
</dbReference>
<dbReference type="EMBL" id="MFST01000109">
    <property type="protein sequence ID" value="OGI43568.1"/>
    <property type="molecule type" value="Genomic_DNA"/>
</dbReference>
<dbReference type="InterPro" id="IPR037522">
    <property type="entry name" value="HD_GYP_dom"/>
</dbReference>
<dbReference type="PANTHER" id="PTHR45228:SF1">
    <property type="entry name" value="CYCLIC DI-GMP PHOSPHODIESTERASE TM_0186"/>
    <property type="match status" value="1"/>
</dbReference>
<dbReference type="CDD" id="cd00077">
    <property type="entry name" value="HDc"/>
    <property type="match status" value="1"/>
</dbReference>
<sequence>MDSRILLLDSERDELALLEKLLRTPDEADGVEIVSFTSAEKALAWCRQHEPDICLIGCRIPDVDGIEFLKQARALPGFKGVPMLIITDAAESQVRQRALLSGATGFISRPIVPADLTARVSNLLSLRLSLVNPRDKVEQLVRDMELVTREAVEREHEQIIHKLSRLSCCRDEGSENHMRRVAHVAQFIARELGCGAQFGDLILLAAPMHDIGKVGIPDRILFKPGRLTTEEWEIMRTHTTIGYEVLKDSSSQLLRMGAEIAHSHHEKYEGTGYPRAIAGEVIPLSGRIVAVADEFDALRSTRPYKKAWDLEESLALLRSERGRHFDPACVDVMLRHVDYLVDIEKKYTDEDEDENASARKQISLVRLK</sequence>
<dbReference type="GO" id="GO:0000160">
    <property type="term" value="P:phosphorelay signal transduction system"/>
    <property type="evidence" value="ECO:0007669"/>
    <property type="project" value="InterPro"/>
</dbReference>
<dbReference type="PROSITE" id="PS51832">
    <property type="entry name" value="HD_GYP"/>
    <property type="match status" value="1"/>
</dbReference>
<dbReference type="GO" id="GO:0008081">
    <property type="term" value="F:phosphoric diester hydrolase activity"/>
    <property type="evidence" value="ECO:0007669"/>
    <property type="project" value="UniProtKB-ARBA"/>
</dbReference>
<evidence type="ECO:0008006" key="6">
    <source>
        <dbReference type="Google" id="ProtNLM"/>
    </source>
</evidence>
<evidence type="ECO:0000259" key="3">
    <source>
        <dbReference type="PROSITE" id="PS51832"/>
    </source>
</evidence>
<organism evidence="4 5">
    <name type="scientific">Candidatus Muproteobacteria bacterium RBG_16_65_31</name>
    <dbReference type="NCBI Taxonomy" id="1817759"/>
    <lineage>
        <taxon>Bacteria</taxon>
        <taxon>Pseudomonadati</taxon>
        <taxon>Pseudomonadota</taxon>
        <taxon>Candidatus Muproteobacteria</taxon>
    </lineage>
</organism>
<comment type="caution">
    <text evidence="1">Lacks conserved residue(s) required for the propagation of feature annotation.</text>
</comment>
<dbReference type="InterPro" id="IPR052020">
    <property type="entry name" value="Cyclic_di-GMP/3'3'-cGAMP_PDE"/>
</dbReference>
<dbReference type="SUPFAM" id="SSF109604">
    <property type="entry name" value="HD-domain/PDEase-like"/>
    <property type="match status" value="1"/>
</dbReference>
<dbReference type="SUPFAM" id="SSF52172">
    <property type="entry name" value="CheY-like"/>
    <property type="match status" value="1"/>
</dbReference>
<dbReference type="InterPro" id="IPR003607">
    <property type="entry name" value="HD/PDEase_dom"/>
</dbReference>
<evidence type="ECO:0000313" key="4">
    <source>
        <dbReference type="EMBL" id="OGI43568.1"/>
    </source>
</evidence>
<dbReference type="Pfam" id="PF13487">
    <property type="entry name" value="HD_5"/>
    <property type="match status" value="1"/>
</dbReference>
<evidence type="ECO:0000259" key="2">
    <source>
        <dbReference type="PROSITE" id="PS50110"/>
    </source>
</evidence>
<proteinExistence type="predicted"/>
<comment type="caution">
    <text evidence="4">The sequence shown here is derived from an EMBL/GenBank/DDBJ whole genome shotgun (WGS) entry which is preliminary data.</text>
</comment>
<feature type="domain" description="Response regulatory" evidence="2">
    <location>
        <begin position="4"/>
        <end position="124"/>
    </location>
</feature>
<dbReference type="SMART" id="SM00471">
    <property type="entry name" value="HDc"/>
    <property type="match status" value="1"/>
</dbReference>
<dbReference type="AlphaFoldDB" id="A0A1F6TEL4"/>
<accession>A0A1F6TEL4</accession>
<dbReference type="InterPro" id="IPR001789">
    <property type="entry name" value="Sig_transdc_resp-reg_receiver"/>
</dbReference>
<evidence type="ECO:0000256" key="1">
    <source>
        <dbReference type="PROSITE-ProRule" id="PRU00169"/>
    </source>
</evidence>
<feature type="domain" description="HD-GYP" evidence="3">
    <location>
        <begin position="152"/>
        <end position="349"/>
    </location>
</feature>
<evidence type="ECO:0000313" key="5">
    <source>
        <dbReference type="Proteomes" id="UP000179344"/>
    </source>
</evidence>
<gene>
    <name evidence="4" type="ORF">A2V92_02625</name>
</gene>
<name>A0A1F6TEL4_9PROT</name>